<dbReference type="WBParaSite" id="PTRK_0000215000.1">
    <property type="protein sequence ID" value="PTRK_0000215000.1"/>
    <property type="gene ID" value="PTRK_0000215000"/>
</dbReference>
<dbReference type="Proteomes" id="UP000038045">
    <property type="component" value="Unplaced"/>
</dbReference>
<feature type="compositionally biased region" description="Basic residues" evidence="1">
    <location>
        <begin position="47"/>
        <end position="56"/>
    </location>
</feature>
<feature type="compositionally biased region" description="Basic and acidic residues" evidence="1">
    <location>
        <begin position="485"/>
        <end position="500"/>
    </location>
</feature>
<organism evidence="2 3">
    <name type="scientific">Parastrongyloides trichosuri</name>
    <name type="common">Possum-specific nematode worm</name>
    <dbReference type="NCBI Taxonomy" id="131310"/>
    <lineage>
        <taxon>Eukaryota</taxon>
        <taxon>Metazoa</taxon>
        <taxon>Ecdysozoa</taxon>
        <taxon>Nematoda</taxon>
        <taxon>Chromadorea</taxon>
        <taxon>Rhabditida</taxon>
        <taxon>Tylenchina</taxon>
        <taxon>Panagrolaimomorpha</taxon>
        <taxon>Strongyloidoidea</taxon>
        <taxon>Strongyloididae</taxon>
        <taxon>Parastrongyloides</taxon>
    </lineage>
</organism>
<proteinExistence type="predicted"/>
<sequence length="507" mass="55267">MEPDLDSGRGAGQAAGPDGFLRRRQRSGSPGAAAGRDRPERFQGPGGRHRRSRRRSLLCAEPRDRAADGCDHRGQGHAAIPGAQDRTGLGPPSQGYDQDGPGLSDGHGRRHARDQRRRPASVDHQRRRASRGLGGRQEEDLRRRPVAAAQSVQRRGHRQVQGSGATGDQGHARRLSRPVARSVQAAGHGAGAGLSAGSTGQLSGRPGATHRLSRDERRFRLTALHGPFQRQSYGPDRRRRPGRCRRGGGRPGVQRRARRTCRGAAGVQGGTDHRRRRGPDPGADARAALLRQRTVRRPGHPGRLRPEERRGHQRPGCRPGFDRLPGRGADRFLRASARGARRDDGRRRACRSARRIRRRAPGAFDLGHGLPASHRLSIREPASRRARRVMAGGATRPCVWCRAAWSSPPTTTASAPWPSRTANVSSRSCEHEPRFDHPAGDCRGVCGSERLRQEGGGAGRDGRLLPYGTGRRGRGRALQRRRPRPAADRVLRRAAGRDAPEIPASGR</sequence>
<evidence type="ECO:0000313" key="2">
    <source>
        <dbReference type="Proteomes" id="UP000038045"/>
    </source>
</evidence>
<evidence type="ECO:0000256" key="1">
    <source>
        <dbReference type="SAM" id="MobiDB-lite"/>
    </source>
</evidence>
<evidence type="ECO:0000313" key="3">
    <source>
        <dbReference type="WBParaSite" id="PTRK_0000215000.1"/>
    </source>
</evidence>
<feature type="compositionally biased region" description="Basic and acidic residues" evidence="1">
    <location>
        <begin position="61"/>
        <end position="74"/>
    </location>
</feature>
<protein>
    <submittedName>
        <fullName evidence="3">LigA</fullName>
    </submittedName>
</protein>
<accession>A0A0N4Z551</accession>
<feature type="compositionally biased region" description="Basic residues" evidence="1">
    <location>
        <begin position="471"/>
        <end position="484"/>
    </location>
</feature>
<dbReference type="AlphaFoldDB" id="A0A0N4Z551"/>
<feature type="compositionally biased region" description="Low complexity" evidence="1">
    <location>
        <begin position="195"/>
        <end position="204"/>
    </location>
</feature>
<feature type="compositionally biased region" description="Basic residues" evidence="1">
    <location>
        <begin position="293"/>
        <end position="303"/>
    </location>
</feature>
<feature type="compositionally biased region" description="Basic and acidic residues" evidence="1">
    <location>
        <begin position="320"/>
        <end position="333"/>
    </location>
</feature>
<feature type="region of interest" description="Disordered" evidence="1">
    <location>
        <begin position="450"/>
        <end position="507"/>
    </location>
</feature>
<feature type="region of interest" description="Disordered" evidence="1">
    <location>
        <begin position="1"/>
        <end position="353"/>
    </location>
</feature>
<reference evidence="3" key="1">
    <citation type="submission" date="2017-02" db="UniProtKB">
        <authorList>
            <consortium name="WormBaseParasite"/>
        </authorList>
    </citation>
    <scope>IDENTIFICATION</scope>
</reference>
<feature type="compositionally biased region" description="Basic residues" evidence="1">
    <location>
        <begin position="237"/>
        <end position="261"/>
    </location>
</feature>
<keyword evidence="2" id="KW-1185">Reference proteome</keyword>
<name>A0A0N4Z551_PARTI</name>
<feature type="compositionally biased region" description="Basic residues" evidence="1">
    <location>
        <begin position="108"/>
        <end position="130"/>
    </location>
</feature>